<dbReference type="SUPFAM" id="SSF46689">
    <property type="entry name" value="Homeodomain-like"/>
    <property type="match status" value="1"/>
</dbReference>
<gene>
    <name evidence="1" type="ORF">SAMN05444407_103130</name>
</gene>
<dbReference type="Proteomes" id="UP000184069">
    <property type="component" value="Unassembled WGS sequence"/>
</dbReference>
<organism evidence="1 2">
    <name type="scientific">Chryseobacterium contaminans</name>
    <dbReference type="NCBI Taxonomy" id="1423959"/>
    <lineage>
        <taxon>Bacteria</taxon>
        <taxon>Pseudomonadati</taxon>
        <taxon>Bacteroidota</taxon>
        <taxon>Flavobacteriia</taxon>
        <taxon>Flavobacteriales</taxon>
        <taxon>Weeksellaceae</taxon>
        <taxon>Chryseobacterium group</taxon>
        <taxon>Chryseobacterium</taxon>
    </lineage>
</organism>
<name>A0A1M6Z8W5_9FLAO</name>
<protein>
    <submittedName>
        <fullName evidence="1">Uncharacterized protein</fullName>
    </submittedName>
</protein>
<dbReference type="RefSeq" id="WP_228390836.1">
    <property type="nucleotide sequence ID" value="NZ_FRBM01000003.1"/>
</dbReference>
<evidence type="ECO:0000313" key="1">
    <source>
        <dbReference type="EMBL" id="SHL26789.1"/>
    </source>
</evidence>
<accession>A0A1M6Z8W5</accession>
<reference evidence="1 2" key="1">
    <citation type="submission" date="2016-11" db="EMBL/GenBank/DDBJ databases">
        <authorList>
            <person name="Jaros S."/>
            <person name="Januszkiewicz K."/>
            <person name="Wedrychowicz H."/>
        </authorList>
    </citation>
    <scope>NUCLEOTIDE SEQUENCE [LARGE SCALE GENOMIC DNA]</scope>
    <source>
        <strain evidence="1 2">DSM 27621</strain>
    </source>
</reference>
<dbReference type="Gene3D" id="1.10.10.60">
    <property type="entry name" value="Homeodomain-like"/>
    <property type="match status" value="1"/>
</dbReference>
<dbReference type="EMBL" id="FRBM01000003">
    <property type="protein sequence ID" value="SHL26789.1"/>
    <property type="molecule type" value="Genomic_DNA"/>
</dbReference>
<dbReference type="AlphaFoldDB" id="A0A1M6Z8W5"/>
<dbReference type="STRING" id="1423959.SAMN05444407_103130"/>
<evidence type="ECO:0000313" key="2">
    <source>
        <dbReference type="Proteomes" id="UP000184069"/>
    </source>
</evidence>
<sequence>MENMLYKEIHIGELIKNKVEEIEVTIRHIAEVFKIPENAVLEMFEKPELSTGELLKWSKLLRYDFFRVYSQHLILYTPQYPNPVKKNEKSKSMKFRKNIYSDELIEFVLELVKTGKKTKQEIVDDYRIPKTTLYKWITKHQVVSDLE</sequence>
<dbReference type="InterPro" id="IPR009057">
    <property type="entry name" value="Homeodomain-like_sf"/>
</dbReference>
<proteinExistence type="predicted"/>